<dbReference type="HAMAP" id="MF_01479">
    <property type="entry name" value="WhiB"/>
    <property type="match status" value="1"/>
</dbReference>
<dbReference type="InterPro" id="IPR034768">
    <property type="entry name" value="4FE4S_WBL"/>
</dbReference>
<evidence type="ECO:0000256" key="12">
    <source>
        <dbReference type="SAM" id="MobiDB-lite"/>
    </source>
</evidence>
<evidence type="ECO:0000256" key="6">
    <source>
        <dbReference type="ARBA" id="ARBA00023014"/>
    </source>
</evidence>
<feature type="binding site" evidence="11">
    <location>
        <position position="15"/>
    </location>
    <ligand>
        <name>[4Fe-4S] cluster</name>
        <dbReference type="ChEBI" id="CHEBI:49883"/>
    </ligand>
</feature>
<comment type="caution">
    <text evidence="14">The sequence shown here is derived from an EMBL/GenBank/DDBJ whole genome shotgun (WGS) entry which is preliminary data.</text>
</comment>
<feature type="binding site" evidence="11">
    <location>
        <position position="46"/>
    </location>
    <ligand>
        <name>[4Fe-4S] cluster</name>
        <dbReference type="ChEBI" id="CHEBI:49883"/>
    </ligand>
</feature>
<evidence type="ECO:0000256" key="5">
    <source>
        <dbReference type="ARBA" id="ARBA00023004"/>
    </source>
</evidence>
<comment type="subcellular location">
    <subcellularLocation>
        <location evidence="1 11">Cytoplasm</location>
    </subcellularLocation>
</comment>
<dbReference type="Proteomes" id="UP001499843">
    <property type="component" value="Unassembled WGS sequence"/>
</dbReference>
<dbReference type="EMBL" id="BAAAQX010000055">
    <property type="protein sequence ID" value="GAA2215839.1"/>
    <property type="molecule type" value="Genomic_DNA"/>
</dbReference>
<evidence type="ECO:0000256" key="3">
    <source>
        <dbReference type="ARBA" id="ARBA00022485"/>
    </source>
</evidence>
<accession>A0ABN3D215</accession>
<dbReference type="PROSITE" id="PS51674">
    <property type="entry name" value="4FE4S_WBL"/>
    <property type="match status" value="1"/>
</dbReference>
<dbReference type="PANTHER" id="PTHR38839">
    <property type="entry name" value="TRANSCRIPTIONAL REGULATOR WHID-RELATED"/>
    <property type="match status" value="1"/>
</dbReference>
<evidence type="ECO:0000256" key="8">
    <source>
        <dbReference type="ARBA" id="ARBA00023125"/>
    </source>
</evidence>
<evidence type="ECO:0000256" key="9">
    <source>
        <dbReference type="ARBA" id="ARBA00023157"/>
    </source>
</evidence>
<feature type="domain" description="4Fe-4S Wbl-type" evidence="13">
    <location>
        <begin position="14"/>
        <end position="76"/>
    </location>
</feature>
<comment type="similarity">
    <text evidence="2 11">Belongs to the WhiB family.</text>
</comment>
<keyword evidence="10 11" id="KW-0804">Transcription</keyword>
<feature type="region of interest" description="Disordered" evidence="12">
    <location>
        <begin position="61"/>
        <end position="87"/>
    </location>
</feature>
<keyword evidence="11" id="KW-0963">Cytoplasm</keyword>
<dbReference type="Pfam" id="PF02467">
    <property type="entry name" value="Whib"/>
    <property type="match status" value="1"/>
</dbReference>
<keyword evidence="6 11" id="KW-0411">Iron-sulfur</keyword>
<evidence type="ECO:0000256" key="10">
    <source>
        <dbReference type="ARBA" id="ARBA00023163"/>
    </source>
</evidence>
<feature type="binding site" evidence="11">
    <location>
        <position position="52"/>
    </location>
    <ligand>
        <name>[4Fe-4S] cluster</name>
        <dbReference type="ChEBI" id="CHEBI:49883"/>
    </ligand>
</feature>
<keyword evidence="7 11" id="KW-0805">Transcription regulation</keyword>
<evidence type="ECO:0000313" key="15">
    <source>
        <dbReference type="Proteomes" id="UP001499843"/>
    </source>
</evidence>
<keyword evidence="15" id="KW-1185">Reference proteome</keyword>
<evidence type="ECO:0000256" key="2">
    <source>
        <dbReference type="ARBA" id="ARBA00006597"/>
    </source>
</evidence>
<dbReference type="InterPro" id="IPR003482">
    <property type="entry name" value="Whib"/>
</dbReference>
<organism evidence="14 15">
    <name type="scientific">Nonomuraea monospora</name>
    <dbReference type="NCBI Taxonomy" id="568818"/>
    <lineage>
        <taxon>Bacteria</taxon>
        <taxon>Bacillati</taxon>
        <taxon>Actinomycetota</taxon>
        <taxon>Actinomycetes</taxon>
        <taxon>Streptosporangiales</taxon>
        <taxon>Streptosporangiaceae</taxon>
        <taxon>Nonomuraea</taxon>
    </lineage>
</organism>
<proteinExistence type="inferred from homology"/>
<evidence type="ECO:0000256" key="11">
    <source>
        <dbReference type="HAMAP-Rule" id="MF_01479"/>
    </source>
</evidence>
<dbReference type="RefSeq" id="WP_344494898.1">
    <property type="nucleotide sequence ID" value="NZ_BAAAQX010000055.1"/>
</dbReference>
<evidence type="ECO:0000256" key="7">
    <source>
        <dbReference type="ARBA" id="ARBA00023015"/>
    </source>
</evidence>
<comment type="cofactor">
    <cofactor evidence="11">
        <name>[4Fe-4S] cluster</name>
        <dbReference type="ChEBI" id="CHEBI:49883"/>
    </cofactor>
    <text evidence="11">Binds 1 [4Fe-4S] cluster per subunit. Following nitrosylation of the [4Fe-4S] cluster binds 1 [4Fe-8(NO)] cluster per subunit.</text>
</comment>
<evidence type="ECO:0000313" key="14">
    <source>
        <dbReference type="EMBL" id="GAA2215839.1"/>
    </source>
</evidence>
<gene>
    <name evidence="11" type="primary">whiB</name>
    <name evidence="14" type="ORF">GCM10009850_113070</name>
</gene>
<evidence type="ECO:0000256" key="1">
    <source>
        <dbReference type="ARBA" id="ARBA00004496"/>
    </source>
</evidence>
<comment type="PTM">
    <text evidence="11">The Fe-S cluster can be nitrosylated by nitric oxide (NO).</text>
</comment>
<comment type="function">
    <text evidence="11">Acts as a transcriptional regulator. Probably redox-responsive. The apo- but not holo-form probably binds DNA.</text>
</comment>
<keyword evidence="4 11" id="KW-0479">Metal-binding</keyword>
<keyword evidence="9 11" id="KW-1015">Disulfide bond</keyword>
<protein>
    <recommendedName>
        <fullName evidence="11">Transcriptional regulator WhiB</fullName>
    </recommendedName>
</protein>
<comment type="PTM">
    <text evidence="11">Upon Fe-S cluster removal intramolecular disulfide bonds are formed.</text>
</comment>
<evidence type="ECO:0000259" key="13">
    <source>
        <dbReference type="PROSITE" id="PS51674"/>
    </source>
</evidence>
<feature type="binding site" evidence="11">
    <location>
        <position position="43"/>
    </location>
    <ligand>
        <name>[4Fe-4S] cluster</name>
        <dbReference type="ChEBI" id="CHEBI:49883"/>
    </ligand>
</feature>
<keyword evidence="8 11" id="KW-0238">DNA-binding</keyword>
<feature type="compositionally biased region" description="Basic and acidic residues" evidence="12">
    <location>
        <begin position="72"/>
        <end position="87"/>
    </location>
</feature>
<name>A0ABN3D215_9ACTN</name>
<keyword evidence="3 11" id="KW-0004">4Fe-4S</keyword>
<keyword evidence="5 11" id="KW-0408">Iron</keyword>
<evidence type="ECO:0000256" key="4">
    <source>
        <dbReference type="ARBA" id="ARBA00022723"/>
    </source>
</evidence>
<reference evidence="14 15" key="1">
    <citation type="journal article" date="2019" name="Int. J. Syst. Evol. Microbiol.">
        <title>The Global Catalogue of Microorganisms (GCM) 10K type strain sequencing project: providing services to taxonomists for standard genome sequencing and annotation.</title>
        <authorList>
            <consortium name="The Broad Institute Genomics Platform"/>
            <consortium name="The Broad Institute Genome Sequencing Center for Infectious Disease"/>
            <person name="Wu L."/>
            <person name="Ma J."/>
        </authorList>
    </citation>
    <scope>NUCLEOTIDE SEQUENCE [LARGE SCALE GENOMIC DNA]</scope>
    <source>
        <strain evidence="14 15">JCM 16114</strain>
    </source>
</reference>
<sequence>MPQHFFRDWTAQAACQNSDPELFFPLTWDGRPARHTALARRVCLACPVRLPCLNWAVETAEPDGMWGGTTPTERRGLRSARERRPAA</sequence>